<organism evidence="1 2">
    <name type="scientific">Methylobacterium jeotgali</name>
    <dbReference type="NCBI Taxonomy" id="381630"/>
    <lineage>
        <taxon>Bacteria</taxon>
        <taxon>Pseudomonadati</taxon>
        <taxon>Pseudomonadota</taxon>
        <taxon>Alphaproteobacteria</taxon>
        <taxon>Hyphomicrobiales</taxon>
        <taxon>Methylobacteriaceae</taxon>
        <taxon>Methylobacterium</taxon>
    </lineage>
</organism>
<protein>
    <submittedName>
        <fullName evidence="1">Uncharacterized protein</fullName>
    </submittedName>
</protein>
<name>A0ABQ4SW94_9HYPH</name>
<evidence type="ECO:0000313" key="1">
    <source>
        <dbReference type="EMBL" id="GJE07470.1"/>
    </source>
</evidence>
<proteinExistence type="predicted"/>
<dbReference type="Proteomes" id="UP001055102">
    <property type="component" value="Unassembled WGS sequence"/>
</dbReference>
<keyword evidence="2" id="KW-1185">Reference proteome</keyword>
<sequence length="67" mass="6965">MAQVSIAGAVTAASGLFRFAGWNPPRIAPLAAAIPEEPEDAPISREDEEALLGAVENALREAGYLDS</sequence>
<comment type="caution">
    <text evidence="1">The sequence shown here is derived from an EMBL/GenBank/DDBJ whole genome shotgun (WGS) entry which is preliminary data.</text>
</comment>
<reference evidence="1" key="1">
    <citation type="journal article" date="2021" name="Front. Microbiol.">
        <title>Comprehensive Comparative Genomics and Phenotyping of Methylobacterium Species.</title>
        <authorList>
            <person name="Alessa O."/>
            <person name="Ogura Y."/>
            <person name="Fujitani Y."/>
            <person name="Takami H."/>
            <person name="Hayashi T."/>
            <person name="Sahin N."/>
            <person name="Tani A."/>
        </authorList>
    </citation>
    <scope>NUCLEOTIDE SEQUENCE</scope>
    <source>
        <strain evidence="1">LMG 23639</strain>
    </source>
</reference>
<accession>A0ABQ4SW94</accession>
<evidence type="ECO:0000313" key="2">
    <source>
        <dbReference type="Proteomes" id="UP001055102"/>
    </source>
</evidence>
<dbReference type="RefSeq" id="WP_238276641.1">
    <property type="nucleotide sequence ID" value="NZ_BPQR01000045.1"/>
</dbReference>
<reference evidence="1" key="2">
    <citation type="submission" date="2021-08" db="EMBL/GenBank/DDBJ databases">
        <authorList>
            <person name="Tani A."/>
            <person name="Ola A."/>
            <person name="Ogura Y."/>
            <person name="Katsura K."/>
            <person name="Hayashi T."/>
        </authorList>
    </citation>
    <scope>NUCLEOTIDE SEQUENCE</scope>
    <source>
        <strain evidence="1">LMG 23639</strain>
    </source>
</reference>
<gene>
    <name evidence="1" type="ORF">AOPFMNJM_2799</name>
</gene>
<dbReference type="EMBL" id="BPQR01000045">
    <property type="protein sequence ID" value="GJE07470.1"/>
    <property type="molecule type" value="Genomic_DNA"/>
</dbReference>